<dbReference type="Proteomes" id="UP000571554">
    <property type="component" value="Unassembled WGS sequence"/>
</dbReference>
<keyword evidence="1" id="KW-1133">Transmembrane helix</keyword>
<keyword evidence="1" id="KW-0812">Transmembrane</keyword>
<feature type="transmembrane region" description="Helical" evidence="1">
    <location>
        <begin position="33"/>
        <end position="51"/>
    </location>
</feature>
<dbReference type="RefSeq" id="WP_260175365.1">
    <property type="nucleotide sequence ID" value="NZ_JACHBW010000013.1"/>
</dbReference>
<proteinExistence type="predicted"/>
<evidence type="ECO:0000313" key="2">
    <source>
        <dbReference type="EMBL" id="MBB6104552.1"/>
    </source>
</evidence>
<dbReference type="AlphaFoldDB" id="A0A7W9U031"/>
<feature type="transmembrane region" description="Helical" evidence="1">
    <location>
        <begin position="83"/>
        <end position="104"/>
    </location>
</feature>
<accession>A0A7W9U031</accession>
<evidence type="ECO:0008006" key="4">
    <source>
        <dbReference type="Google" id="ProtNLM"/>
    </source>
</evidence>
<evidence type="ECO:0000313" key="3">
    <source>
        <dbReference type="Proteomes" id="UP000571554"/>
    </source>
</evidence>
<organism evidence="2 3">
    <name type="scientific">Paraburkholderia bannensis</name>
    <dbReference type="NCBI Taxonomy" id="765414"/>
    <lineage>
        <taxon>Bacteria</taxon>
        <taxon>Pseudomonadati</taxon>
        <taxon>Pseudomonadota</taxon>
        <taxon>Betaproteobacteria</taxon>
        <taxon>Burkholderiales</taxon>
        <taxon>Burkholderiaceae</taxon>
        <taxon>Paraburkholderia</taxon>
    </lineage>
</organism>
<comment type="caution">
    <text evidence="2">The sequence shown here is derived from an EMBL/GenBank/DDBJ whole genome shotgun (WGS) entry which is preliminary data.</text>
</comment>
<feature type="transmembrane region" description="Helical" evidence="1">
    <location>
        <begin position="144"/>
        <end position="165"/>
    </location>
</feature>
<dbReference type="EMBL" id="JACHBW010000013">
    <property type="protein sequence ID" value="MBB6104552.1"/>
    <property type="molecule type" value="Genomic_DNA"/>
</dbReference>
<name>A0A7W9U031_9BURK</name>
<gene>
    <name evidence="2" type="ORF">F4827_004411</name>
</gene>
<sequence length="233" mass="25197">MKVRPAFVAELAVNLLLPWVAYRLAQPYWGEVGGLIASAVPPLAWTIVELIRFRRVDALSAVILLGIVLSLVAMAFGGGTRALLMRESFSTGAIGVTFLLSLLARRPIVFYLTRATVARETSEGVARLELLWTENRKFAAAMRLLTLVWGAGLIADASLRTYLAATWPIERFLVISPVLGYCMFGALLAWTFWYRTRMRRIRGTHGLLGDAAAMGAPVGSTVGTTDPSGGAAG</sequence>
<reference evidence="2 3" key="1">
    <citation type="submission" date="2020-08" db="EMBL/GenBank/DDBJ databases">
        <title>Above-ground endophytic microbial communities from plants in different locations in the United States.</title>
        <authorList>
            <person name="Frank C."/>
        </authorList>
    </citation>
    <scope>NUCLEOTIDE SEQUENCE [LARGE SCALE GENOMIC DNA]</scope>
    <source>
        <strain evidence="2 3">WP4_2_2</strain>
    </source>
</reference>
<protein>
    <recommendedName>
        <fullName evidence="4">DUF3159 domain-containing protein</fullName>
    </recommendedName>
</protein>
<keyword evidence="3" id="KW-1185">Reference proteome</keyword>
<feature type="transmembrane region" description="Helical" evidence="1">
    <location>
        <begin position="58"/>
        <end position="77"/>
    </location>
</feature>
<feature type="transmembrane region" description="Helical" evidence="1">
    <location>
        <begin position="171"/>
        <end position="193"/>
    </location>
</feature>
<dbReference type="NCBIfam" id="NF041646">
    <property type="entry name" value="VC0807_fam"/>
    <property type="match status" value="1"/>
</dbReference>
<keyword evidence="1" id="KW-0472">Membrane</keyword>
<evidence type="ECO:0000256" key="1">
    <source>
        <dbReference type="SAM" id="Phobius"/>
    </source>
</evidence>